<comment type="similarity">
    <text evidence="1">Belongs to the RutC family.</text>
</comment>
<dbReference type="InterPro" id="IPR006056">
    <property type="entry name" value="RidA"/>
</dbReference>
<dbReference type="InterPro" id="IPR019897">
    <property type="entry name" value="RidA_CS"/>
</dbReference>
<dbReference type="HOGENOM" id="CLU_100715_7_3_0"/>
<keyword evidence="3" id="KW-1185">Reference proteome</keyword>
<sequence>MARLKPMPEGVFMRTVISTPDAPAAIGPYSQAVRAGDLIFLSGQLAVDPATSQMVEGDVAAMTRQIFANISAVLAAAGSSLEKIVKATVFLVDMGDFAAMNAAYAEFFSADPPARSTVQVARLPRDARIEIEVIALA</sequence>
<dbReference type="GO" id="GO:0019239">
    <property type="term" value="F:deaminase activity"/>
    <property type="evidence" value="ECO:0007669"/>
    <property type="project" value="TreeGrafter"/>
</dbReference>
<comment type="caution">
    <text evidence="2">The sequence shown here is derived from an EMBL/GenBank/DDBJ whole genome shotgun (WGS) entry which is preliminary data.</text>
</comment>
<dbReference type="PANTHER" id="PTHR11803:SF39">
    <property type="entry name" value="2-IMINOBUTANOATE_2-IMINOPROPANOATE DEAMINASE"/>
    <property type="match status" value="1"/>
</dbReference>
<dbReference type="InterPro" id="IPR035959">
    <property type="entry name" value="RutC-like_sf"/>
</dbReference>
<reference evidence="2 3" key="1">
    <citation type="journal article" date="2011" name="J. Bacteriol.">
        <title>Draft genome sequence of the anoxygenic filamentous phototrophic bacterium Oscillochloris trichoides subsp. DG-6.</title>
        <authorList>
            <person name="Kuznetsov B.B."/>
            <person name="Ivanovsky R.N."/>
            <person name="Keppen O.I."/>
            <person name="Sukhacheva M.V."/>
            <person name="Bumazhkin B.K."/>
            <person name="Patutina E.O."/>
            <person name="Beletsky A.V."/>
            <person name="Mardanov A.V."/>
            <person name="Baslerov R.V."/>
            <person name="Panteleeva A.N."/>
            <person name="Kolganova T.V."/>
            <person name="Ravin N.V."/>
            <person name="Skryabin K.G."/>
        </authorList>
    </citation>
    <scope>NUCLEOTIDE SEQUENCE [LARGE SCALE GENOMIC DNA]</scope>
    <source>
        <strain evidence="2 3">DG-6</strain>
    </source>
</reference>
<proteinExistence type="inferred from homology"/>
<dbReference type="Gene3D" id="3.30.1330.40">
    <property type="entry name" value="RutC-like"/>
    <property type="match status" value="1"/>
</dbReference>
<gene>
    <name evidence="2" type="ORF">OSCT_0431</name>
</gene>
<protein>
    <submittedName>
        <fullName evidence="2">Endoribonuclease L-PSP</fullName>
    </submittedName>
</protein>
<dbReference type="NCBIfam" id="TIGR00004">
    <property type="entry name" value="Rid family detoxifying hydrolase"/>
    <property type="match status" value="1"/>
</dbReference>
<dbReference type="EMBL" id="ADVR01000007">
    <property type="protein sequence ID" value="EFO81686.1"/>
    <property type="molecule type" value="Genomic_DNA"/>
</dbReference>
<dbReference type="Proteomes" id="UP000054010">
    <property type="component" value="Unassembled WGS sequence"/>
</dbReference>
<dbReference type="PANTHER" id="PTHR11803">
    <property type="entry name" value="2-IMINOBUTANOATE/2-IMINOPROPANOATE DEAMINASE RIDA"/>
    <property type="match status" value="1"/>
</dbReference>
<dbReference type="GO" id="GO:0005829">
    <property type="term" value="C:cytosol"/>
    <property type="evidence" value="ECO:0007669"/>
    <property type="project" value="TreeGrafter"/>
</dbReference>
<dbReference type="STRING" id="765420.OSCT_0431"/>
<dbReference type="InterPro" id="IPR006175">
    <property type="entry name" value="YjgF/YER057c/UK114"/>
</dbReference>
<evidence type="ECO:0000256" key="1">
    <source>
        <dbReference type="ARBA" id="ARBA00010552"/>
    </source>
</evidence>
<dbReference type="PROSITE" id="PS01094">
    <property type="entry name" value="UPF0076"/>
    <property type="match status" value="1"/>
</dbReference>
<dbReference type="Pfam" id="PF01042">
    <property type="entry name" value="Ribonuc_L-PSP"/>
    <property type="match status" value="1"/>
</dbReference>
<dbReference type="FunFam" id="3.30.1330.40:FF:000001">
    <property type="entry name" value="L-PSP family endoribonuclease"/>
    <property type="match status" value="1"/>
</dbReference>
<evidence type="ECO:0000313" key="2">
    <source>
        <dbReference type="EMBL" id="EFO81686.1"/>
    </source>
</evidence>
<dbReference type="eggNOG" id="COG0251">
    <property type="taxonomic scope" value="Bacteria"/>
</dbReference>
<dbReference type="SUPFAM" id="SSF55298">
    <property type="entry name" value="YjgF-like"/>
    <property type="match status" value="1"/>
</dbReference>
<accession>E1IAT0</accession>
<name>E1IAT0_9CHLR</name>
<dbReference type="AlphaFoldDB" id="E1IAT0"/>
<evidence type="ECO:0000313" key="3">
    <source>
        <dbReference type="Proteomes" id="UP000054010"/>
    </source>
</evidence>
<dbReference type="CDD" id="cd00448">
    <property type="entry name" value="YjgF_YER057c_UK114_family"/>
    <property type="match status" value="1"/>
</dbReference>
<organism evidence="2 3">
    <name type="scientific">Oscillochloris trichoides DG-6</name>
    <dbReference type="NCBI Taxonomy" id="765420"/>
    <lineage>
        <taxon>Bacteria</taxon>
        <taxon>Bacillati</taxon>
        <taxon>Chloroflexota</taxon>
        <taxon>Chloroflexia</taxon>
        <taxon>Chloroflexales</taxon>
        <taxon>Chloroflexineae</taxon>
        <taxon>Oscillochloridaceae</taxon>
        <taxon>Oscillochloris</taxon>
    </lineage>
</organism>